<dbReference type="InterPro" id="IPR006047">
    <property type="entry name" value="GH13_cat_dom"/>
</dbReference>
<protein>
    <recommendedName>
        <fullName evidence="1">Glycosyl hydrolase family 13 catalytic domain-containing protein</fullName>
    </recommendedName>
</protein>
<evidence type="ECO:0000313" key="3">
    <source>
        <dbReference type="Proteomes" id="UP001381693"/>
    </source>
</evidence>
<name>A0AAN9A7E2_HALRR</name>
<dbReference type="InterPro" id="IPR013780">
    <property type="entry name" value="Glyco_hydro_b"/>
</dbReference>
<organism evidence="2 3">
    <name type="scientific">Halocaridina rubra</name>
    <name type="common">Hawaiian red shrimp</name>
    <dbReference type="NCBI Taxonomy" id="373956"/>
    <lineage>
        <taxon>Eukaryota</taxon>
        <taxon>Metazoa</taxon>
        <taxon>Ecdysozoa</taxon>
        <taxon>Arthropoda</taxon>
        <taxon>Crustacea</taxon>
        <taxon>Multicrustacea</taxon>
        <taxon>Malacostraca</taxon>
        <taxon>Eumalacostraca</taxon>
        <taxon>Eucarida</taxon>
        <taxon>Decapoda</taxon>
        <taxon>Pleocyemata</taxon>
        <taxon>Caridea</taxon>
        <taxon>Atyoidea</taxon>
        <taxon>Atyidae</taxon>
        <taxon>Halocaridina</taxon>
    </lineage>
</organism>
<dbReference type="Gene3D" id="2.60.40.1180">
    <property type="entry name" value="Golgi alpha-mannosidase II"/>
    <property type="match status" value="1"/>
</dbReference>
<keyword evidence="3" id="KW-1185">Reference proteome</keyword>
<dbReference type="InterPro" id="IPR017853">
    <property type="entry name" value="GH"/>
</dbReference>
<dbReference type="EMBL" id="JAXCGZ010009506">
    <property type="protein sequence ID" value="KAK7076944.1"/>
    <property type="molecule type" value="Genomic_DNA"/>
</dbReference>
<dbReference type="PANTHER" id="PTHR10357:SF179">
    <property type="entry name" value="NEUTRAL AND BASIC AMINO ACID TRANSPORT PROTEIN RBAT"/>
    <property type="match status" value="1"/>
</dbReference>
<dbReference type="PANTHER" id="PTHR10357">
    <property type="entry name" value="ALPHA-AMYLASE FAMILY MEMBER"/>
    <property type="match status" value="1"/>
</dbReference>
<dbReference type="Gene3D" id="3.20.20.80">
    <property type="entry name" value="Glycosidases"/>
    <property type="match status" value="1"/>
</dbReference>
<evidence type="ECO:0000259" key="1">
    <source>
        <dbReference type="Pfam" id="PF00128"/>
    </source>
</evidence>
<dbReference type="SUPFAM" id="SSF51445">
    <property type="entry name" value="(Trans)glycosidases"/>
    <property type="match status" value="1"/>
</dbReference>
<reference evidence="2 3" key="1">
    <citation type="submission" date="2023-11" db="EMBL/GenBank/DDBJ databases">
        <title>Halocaridina rubra genome assembly.</title>
        <authorList>
            <person name="Smith C."/>
        </authorList>
    </citation>
    <scope>NUCLEOTIDE SEQUENCE [LARGE SCALE GENOMIC DNA]</scope>
    <source>
        <strain evidence="2">EP-1</strain>
        <tissue evidence="2">Whole</tissue>
    </source>
</reference>
<accession>A0AAN9A7E2</accession>
<feature type="domain" description="Glycosyl hydrolase family 13 catalytic" evidence="1">
    <location>
        <begin position="1"/>
        <end position="92"/>
    </location>
</feature>
<gene>
    <name evidence="2" type="ORF">SK128_021887</name>
</gene>
<dbReference type="Pfam" id="PF00128">
    <property type="entry name" value="Alpha-amylase"/>
    <property type="match status" value="1"/>
</dbReference>
<proteinExistence type="predicted"/>
<comment type="caution">
    <text evidence="2">The sequence shown here is derived from an EMBL/GenBank/DDBJ whole genome shotgun (WGS) entry which is preliminary data.</text>
</comment>
<dbReference type="AlphaFoldDB" id="A0AAN9A7E2"/>
<sequence>MVDTWISWEDTQDPQGCNYGPEHYAEHSRDPERTPMQWDDTAFAGFTTYNDTWLPVNDNYHTLNVKAELEAEYSHLKVYQHLAQLRKEEAFRSGGIAYPVITEDIFSFLRYSVGYEMYLLVINTSQQDIEVNLHHSASFQLPDSGTVVLRSASDSSEENKPGLVEFAS</sequence>
<dbReference type="GO" id="GO:0005975">
    <property type="term" value="P:carbohydrate metabolic process"/>
    <property type="evidence" value="ECO:0007669"/>
    <property type="project" value="InterPro"/>
</dbReference>
<dbReference type="Proteomes" id="UP001381693">
    <property type="component" value="Unassembled WGS sequence"/>
</dbReference>
<evidence type="ECO:0000313" key="2">
    <source>
        <dbReference type="EMBL" id="KAK7076944.1"/>
    </source>
</evidence>